<evidence type="ECO:0000256" key="2">
    <source>
        <dbReference type="ARBA" id="ARBA00022737"/>
    </source>
</evidence>
<dbReference type="PRINTS" id="PR00320">
    <property type="entry name" value="GPROTEINBRPT"/>
</dbReference>
<gene>
    <name evidence="6" type="ORF">CTheo_5838</name>
</gene>
<dbReference type="PROSITE" id="PS50837">
    <property type="entry name" value="NACHT"/>
    <property type="match status" value="1"/>
</dbReference>
<dbReference type="InterPro" id="IPR027417">
    <property type="entry name" value="P-loop_NTPase"/>
</dbReference>
<dbReference type="Gene3D" id="3.40.50.300">
    <property type="entry name" value="P-loop containing nucleotide triphosphate hydrolases"/>
    <property type="match status" value="1"/>
</dbReference>
<feature type="compositionally biased region" description="Pro residues" evidence="4">
    <location>
        <begin position="53"/>
        <end position="73"/>
    </location>
</feature>
<dbReference type="Pfam" id="PF24883">
    <property type="entry name" value="NPHP3_N"/>
    <property type="match status" value="1"/>
</dbReference>
<dbReference type="PANTHER" id="PTHR19848">
    <property type="entry name" value="WD40 REPEAT PROTEIN"/>
    <property type="match status" value="1"/>
</dbReference>
<dbReference type="EMBL" id="SSOP01000149">
    <property type="protein sequence ID" value="KAB5590716.1"/>
    <property type="molecule type" value="Genomic_DNA"/>
</dbReference>
<dbReference type="PROSITE" id="PS50294">
    <property type="entry name" value="WD_REPEATS_REGION"/>
    <property type="match status" value="11"/>
</dbReference>
<evidence type="ECO:0000313" key="7">
    <source>
        <dbReference type="Proteomes" id="UP000383932"/>
    </source>
</evidence>
<keyword evidence="1 3" id="KW-0853">WD repeat</keyword>
<dbReference type="SUPFAM" id="SSF50998">
    <property type="entry name" value="Quinoprotein alcohol dehydrogenase-like"/>
    <property type="match status" value="1"/>
</dbReference>
<protein>
    <submittedName>
        <fullName evidence="6">Vegetative incompatibility protein HET-E-1</fullName>
    </submittedName>
</protein>
<comment type="caution">
    <text evidence="6">The sequence shown here is derived from an EMBL/GenBank/DDBJ whole genome shotgun (WGS) entry which is preliminary data.</text>
</comment>
<dbReference type="Proteomes" id="UP000383932">
    <property type="component" value="Unassembled WGS sequence"/>
</dbReference>
<dbReference type="Pfam" id="PF00400">
    <property type="entry name" value="WD40"/>
    <property type="match status" value="12"/>
</dbReference>
<evidence type="ECO:0000259" key="5">
    <source>
        <dbReference type="PROSITE" id="PS50837"/>
    </source>
</evidence>
<evidence type="ECO:0000256" key="1">
    <source>
        <dbReference type="ARBA" id="ARBA00022574"/>
    </source>
</evidence>
<feature type="repeat" description="WD" evidence="3">
    <location>
        <begin position="1416"/>
        <end position="1449"/>
    </location>
</feature>
<feature type="repeat" description="WD" evidence="3">
    <location>
        <begin position="1201"/>
        <end position="1236"/>
    </location>
</feature>
<accession>A0A5N5QGY0</accession>
<feature type="repeat" description="WD" evidence="3">
    <location>
        <begin position="1158"/>
        <end position="1199"/>
    </location>
</feature>
<evidence type="ECO:0000313" key="6">
    <source>
        <dbReference type="EMBL" id="KAB5590716.1"/>
    </source>
</evidence>
<feature type="repeat" description="WD" evidence="3">
    <location>
        <begin position="1330"/>
        <end position="1371"/>
    </location>
</feature>
<dbReference type="InterPro" id="IPR036322">
    <property type="entry name" value="WD40_repeat_dom_sf"/>
</dbReference>
<sequence>MDPEPGGIVPERPYRRWYHRFYKKHIAQPSSESEPHDSPTRPPSVRSATSRVSPPPPVPEPGPTPPAVHPPNPGFRHTAREVFRAALEVLNISELFMPLRLAIEELVLSIEMTEAVSTNRRGYQQLAEDLMGTLETLVRHLGNSTSAQMTETITNILRDGENAIKAIESIEERRSRRMMVGGILAAQRDEEDLREIHMAQQGGTTTQKADAHTPHPVQPSSSSPGADNTARRAFGTTLQGLQDGATVFPPLHSAIAATSHQDQQKMASDLEITLESLLQCLVETSRSTQMTNIVDDIMKSIYQEAQAIKALQGRSTTRRILYPEIDAEVAQRYRRIGQLARRLQLEVDMSEWSIRNTHQMEVKLRALGPAKLAIHNSTLSGELDRRTCTENTRTSIISELISWSDDPDASRVFWMDGMAGTGKTTIACTLAQALESRRQLAASFFCTRTSHQCRDVNRIVPTIAYQLARFSTPFQFALCEAMQENPEASSLNISAQFKLLLENPLLRIKDALPNNLLVVVDALDECEDNRGVRTFLDVLLSVNLPLKFFITSRPEAVIREKMVSSNISGSISHLHSTERSWVRADIELYLRHELSFMAPDPSELERLAALADNLFAYAAAAVRYIRSEKHGADPRERLASVLSAESENWKKFGTIDSMYARVLSAALEDARLELRERERILRVLWTAVCAREPISVESLAALSGLVSSNQALVALRPLRSVLYVEETCGLVSTLHASFADYMFTKARSGQFFCDKDTHDQYLARRSLEVMREQLRFNICNLESSFLLDREVPDLDDRINVNISPALSYVCRYWIGHLKSATPSDELCGMVGDFFSQRLLFWMEVINLKKCMVTSTQELMELWPWLEAAGAPSDLVKIASDAYKFVARFTAHPISRSTPHIYISALPFCPPSSFVSVHYRQRVQGLMRVGGTAITRLEHAALITWETDSAIVSIAFSPDGERVVSGSEDGSISVRYVHDDRAIISLPKGHSDVVSSVGFSPDGNRIVSGSYDRTIRMWDGRDGTPISGPFTGHTNRVRSVAFSPDGAYIVSGSDDCAIIVWHAHSGTLAAGPFIGHTNCVNSVGYSPDGAHIVSGSNDHTVWLWDVNTGDPIIRPFEGHTDWVTSVGFSPNGKQIISGSRDCTIRVWNIRDGTLAIDPIEGHSSFVESVAYSPDGALIVSSSHDQTVRAWHAKDGTPAIGPFEGHTDCVNSARFSPDGARIVSGSKDRNICIWDVSNAPSPTFPSMRGLSSATLAEFSPDGTLVASSLNNQTIHMKNTLDGTLVTDPLEGHTQKILSIAFSSDSTRIASASADHTIRVWHARKGTLIAGPFEGHNDSVTSVVFSPDDLHIASGSDDCTCCMWDASNGALVAGPFKGHTGWVNSVAFSPDGTCIASGSYDRSIRTWSIIGGNQILDPFLGHMSPVTSVCYSPDGSRVVSGSWDGKICVWDVGNRKLVCGTFKEHTRAVNCVSFSPDSSFIISSSDDRIVHIWDLRSKSLTAPPFHAHLTSLTSVRFLPNSVPVISGNDHAIRAEVGPNAQWDVRDDGWVVDAESRMIFWASVEIRRYFRRLDSRLTVSLLGTFQMELDDMLLGEDWHKCWPDL</sequence>
<keyword evidence="2" id="KW-0677">Repeat</keyword>
<name>A0A5N5QGY0_9AGAM</name>
<dbReference type="SUPFAM" id="SSF50978">
    <property type="entry name" value="WD40 repeat-like"/>
    <property type="match status" value="1"/>
</dbReference>
<dbReference type="InterPro" id="IPR019775">
    <property type="entry name" value="WD40_repeat_CS"/>
</dbReference>
<feature type="repeat" description="WD" evidence="3">
    <location>
        <begin position="1287"/>
        <end position="1328"/>
    </location>
</feature>
<proteinExistence type="predicted"/>
<dbReference type="SMART" id="SM00320">
    <property type="entry name" value="WD40"/>
    <property type="match status" value="12"/>
</dbReference>
<feature type="repeat" description="WD" evidence="3">
    <location>
        <begin position="1373"/>
        <end position="1414"/>
    </location>
</feature>
<dbReference type="PROSITE" id="PS50082">
    <property type="entry name" value="WD_REPEATS_2"/>
    <property type="match status" value="12"/>
</dbReference>
<dbReference type="OrthoDB" id="538223at2759"/>
<dbReference type="Gene3D" id="2.130.10.10">
    <property type="entry name" value="YVTN repeat-like/Quinoprotein amine dehydrogenase"/>
    <property type="match status" value="6"/>
</dbReference>
<feature type="compositionally biased region" description="Low complexity" evidence="4">
    <location>
        <begin position="43"/>
        <end position="52"/>
    </location>
</feature>
<evidence type="ECO:0000256" key="4">
    <source>
        <dbReference type="SAM" id="MobiDB-lite"/>
    </source>
</evidence>
<dbReference type="PANTHER" id="PTHR19848:SF8">
    <property type="entry name" value="F-BOX AND WD REPEAT DOMAIN CONTAINING 7"/>
    <property type="match status" value="1"/>
</dbReference>
<feature type="repeat" description="WD" evidence="3">
    <location>
        <begin position="1029"/>
        <end position="1070"/>
    </location>
</feature>
<dbReference type="InterPro" id="IPR001680">
    <property type="entry name" value="WD40_rpt"/>
</dbReference>
<feature type="region of interest" description="Disordered" evidence="4">
    <location>
        <begin position="27"/>
        <end position="75"/>
    </location>
</feature>
<dbReference type="InterPro" id="IPR011047">
    <property type="entry name" value="Quinoprotein_ADH-like_sf"/>
</dbReference>
<feature type="repeat" description="WD" evidence="3">
    <location>
        <begin position="1115"/>
        <end position="1156"/>
    </location>
</feature>
<dbReference type="InterPro" id="IPR056884">
    <property type="entry name" value="NPHP3-like_N"/>
</dbReference>
<feature type="repeat" description="WD" evidence="3">
    <location>
        <begin position="948"/>
        <end position="984"/>
    </location>
</feature>
<feature type="repeat" description="WD" evidence="3">
    <location>
        <begin position="986"/>
        <end position="1027"/>
    </location>
</feature>
<feature type="repeat" description="WD" evidence="3">
    <location>
        <begin position="1459"/>
        <end position="1500"/>
    </location>
</feature>
<dbReference type="PROSITE" id="PS00678">
    <property type="entry name" value="WD_REPEATS_1"/>
    <property type="match status" value="6"/>
</dbReference>
<dbReference type="CDD" id="cd00200">
    <property type="entry name" value="WD40"/>
    <property type="match status" value="2"/>
</dbReference>
<feature type="domain" description="NACHT" evidence="5">
    <location>
        <begin position="411"/>
        <end position="556"/>
    </location>
</feature>
<feature type="region of interest" description="Disordered" evidence="4">
    <location>
        <begin position="201"/>
        <end position="230"/>
    </location>
</feature>
<evidence type="ECO:0000256" key="3">
    <source>
        <dbReference type="PROSITE-ProRule" id="PRU00221"/>
    </source>
</evidence>
<dbReference type="InterPro" id="IPR015943">
    <property type="entry name" value="WD40/YVTN_repeat-like_dom_sf"/>
</dbReference>
<feature type="repeat" description="WD" evidence="3">
    <location>
        <begin position="1072"/>
        <end position="1113"/>
    </location>
</feature>
<reference evidence="6 7" key="1">
    <citation type="journal article" date="2019" name="Fungal Biol. Biotechnol.">
        <title>Draft genome sequence of fastidious pathogen Ceratobasidium theobromae, which causes vascular-streak dieback in Theobroma cacao.</title>
        <authorList>
            <person name="Ali S.S."/>
            <person name="Asman A."/>
            <person name="Shao J."/>
            <person name="Firmansyah A.P."/>
            <person name="Susilo A.W."/>
            <person name="Rosmana A."/>
            <person name="McMahon P."/>
            <person name="Junaid M."/>
            <person name="Guest D."/>
            <person name="Kheng T.Y."/>
            <person name="Meinhardt L.W."/>
            <person name="Bailey B.A."/>
        </authorList>
    </citation>
    <scope>NUCLEOTIDE SEQUENCE [LARGE SCALE GENOMIC DNA]</scope>
    <source>
        <strain evidence="6 7">CT2</strain>
    </source>
</reference>
<dbReference type="InterPro" id="IPR007111">
    <property type="entry name" value="NACHT_NTPase"/>
</dbReference>
<dbReference type="SUPFAM" id="SSF52540">
    <property type="entry name" value="P-loop containing nucleoside triphosphate hydrolases"/>
    <property type="match status" value="1"/>
</dbReference>
<keyword evidence="7" id="KW-1185">Reference proteome</keyword>
<dbReference type="InterPro" id="IPR020472">
    <property type="entry name" value="WD40_PAC1"/>
</dbReference>
<organism evidence="6 7">
    <name type="scientific">Ceratobasidium theobromae</name>
    <dbReference type="NCBI Taxonomy" id="1582974"/>
    <lineage>
        <taxon>Eukaryota</taxon>
        <taxon>Fungi</taxon>
        <taxon>Dikarya</taxon>
        <taxon>Basidiomycota</taxon>
        <taxon>Agaricomycotina</taxon>
        <taxon>Agaricomycetes</taxon>
        <taxon>Cantharellales</taxon>
        <taxon>Ceratobasidiaceae</taxon>
        <taxon>Ceratobasidium</taxon>
    </lineage>
</organism>